<dbReference type="Pfam" id="PF07690">
    <property type="entry name" value="MFS_1"/>
    <property type="match status" value="1"/>
</dbReference>
<dbReference type="PANTHER" id="PTHR23542">
    <property type="match status" value="1"/>
</dbReference>
<feature type="transmembrane region" description="Helical" evidence="5">
    <location>
        <begin position="373"/>
        <end position="392"/>
    </location>
</feature>
<feature type="transmembrane region" description="Helical" evidence="5">
    <location>
        <begin position="171"/>
        <end position="193"/>
    </location>
</feature>
<evidence type="ECO:0000256" key="2">
    <source>
        <dbReference type="ARBA" id="ARBA00022692"/>
    </source>
</evidence>
<organism evidence="7 8">
    <name type="scientific">Nocardia pseudobrasiliensis</name>
    <dbReference type="NCBI Taxonomy" id="45979"/>
    <lineage>
        <taxon>Bacteria</taxon>
        <taxon>Bacillati</taxon>
        <taxon>Actinomycetota</taxon>
        <taxon>Actinomycetes</taxon>
        <taxon>Mycobacteriales</taxon>
        <taxon>Nocardiaceae</taxon>
        <taxon>Nocardia</taxon>
    </lineage>
</organism>
<dbReference type="PROSITE" id="PS50850">
    <property type="entry name" value="MFS"/>
    <property type="match status" value="1"/>
</dbReference>
<evidence type="ECO:0000313" key="7">
    <source>
        <dbReference type="EMBL" id="RDI64066.1"/>
    </source>
</evidence>
<keyword evidence="8" id="KW-1185">Reference proteome</keyword>
<dbReference type="GO" id="GO:0022857">
    <property type="term" value="F:transmembrane transporter activity"/>
    <property type="evidence" value="ECO:0007669"/>
    <property type="project" value="InterPro"/>
</dbReference>
<evidence type="ECO:0000313" key="8">
    <source>
        <dbReference type="Proteomes" id="UP000254869"/>
    </source>
</evidence>
<feature type="transmembrane region" description="Helical" evidence="5">
    <location>
        <begin position="77"/>
        <end position="96"/>
    </location>
</feature>
<feature type="transmembrane region" description="Helical" evidence="5">
    <location>
        <begin position="252"/>
        <end position="269"/>
    </location>
</feature>
<feature type="transmembrane region" description="Helical" evidence="5">
    <location>
        <begin position="281"/>
        <end position="300"/>
    </location>
</feature>
<evidence type="ECO:0000256" key="1">
    <source>
        <dbReference type="ARBA" id="ARBA00004651"/>
    </source>
</evidence>
<evidence type="ECO:0000256" key="5">
    <source>
        <dbReference type="SAM" id="Phobius"/>
    </source>
</evidence>
<feature type="transmembrane region" description="Helical" evidence="5">
    <location>
        <begin position="44"/>
        <end position="65"/>
    </location>
</feature>
<dbReference type="GO" id="GO:0005886">
    <property type="term" value="C:plasma membrane"/>
    <property type="evidence" value="ECO:0007669"/>
    <property type="project" value="UniProtKB-SubCell"/>
</dbReference>
<reference evidence="7 8" key="1">
    <citation type="submission" date="2018-07" db="EMBL/GenBank/DDBJ databases">
        <title>Genomic Encyclopedia of Type Strains, Phase IV (KMG-IV): sequencing the most valuable type-strain genomes for metagenomic binning, comparative biology and taxonomic classification.</title>
        <authorList>
            <person name="Goeker M."/>
        </authorList>
    </citation>
    <scope>NUCLEOTIDE SEQUENCE [LARGE SCALE GENOMIC DNA]</scope>
    <source>
        <strain evidence="7 8">DSM 44290</strain>
    </source>
</reference>
<sequence length="407" mass="41935">MLYGQLLRTRYVRSLLTANFIGRIPNGSGTVAILLYLTHSGCGYGRAGLATAAYGIATAVGSPILGRAVDRTRQVPVLLVSAVVSACGYIALAFVDPDRQEIAVFGCVIVAGMFTPPLEACLRAVWSHVLDNDKLVHSAFALDSGLQELIFIVGPLLAAGCATLVDPSFGLVFVTAVSVAGTVAYCLIDPVTAWKARRRNAEHVIRWWGPLGRFSVDAILVSFLFIGATIGMLNLTAVAFADAANSSGQSGTVLGANAFGALIGGIAYGHRPPRSAAVEHLPLLTGALMFGYVPTAIIALAGASSLPLLCAAVFVAGIPLAPTIAAAFVALSTQTLPGTETEVFAWLVSMMLLGNAAGAAISGSLIAEGGWGASGAVIVVPLVIATLATYLARQFRVPLTTAIESAR</sequence>
<proteinExistence type="predicted"/>
<dbReference type="RefSeq" id="WP_067998835.1">
    <property type="nucleotide sequence ID" value="NZ_QQBC01000009.1"/>
</dbReference>
<name>A0A370HZY5_9NOCA</name>
<feature type="transmembrane region" description="Helical" evidence="5">
    <location>
        <begin position="20"/>
        <end position="38"/>
    </location>
</feature>
<dbReference type="Gene3D" id="1.20.1250.20">
    <property type="entry name" value="MFS general substrate transporter like domains"/>
    <property type="match status" value="1"/>
</dbReference>
<dbReference type="EMBL" id="QQBC01000009">
    <property type="protein sequence ID" value="RDI64066.1"/>
    <property type="molecule type" value="Genomic_DNA"/>
</dbReference>
<keyword evidence="2 5" id="KW-0812">Transmembrane</keyword>
<dbReference type="STRING" id="1210086.GCA_001613105_03474"/>
<keyword evidence="4 5" id="KW-0472">Membrane</keyword>
<dbReference type="InterPro" id="IPR036259">
    <property type="entry name" value="MFS_trans_sf"/>
</dbReference>
<dbReference type="Proteomes" id="UP000254869">
    <property type="component" value="Unassembled WGS sequence"/>
</dbReference>
<dbReference type="PANTHER" id="PTHR23542:SF1">
    <property type="entry name" value="MAJOR FACILITATOR SUPERFAMILY (MFS) PROFILE DOMAIN-CONTAINING PROTEIN"/>
    <property type="match status" value="1"/>
</dbReference>
<dbReference type="AlphaFoldDB" id="A0A370HZY5"/>
<gene>
    <name evidence="7" type="ORF">DFR76_109407</name>
</gene>
<protein>
    <submittedName>
        <fullName evidence="7">Putative MFS family arabinose efflux permease</fullName>
    </submittedName>
</protein>
<feature type="transmembrane region" description="Helical" evidence="5">
    <location>
        <begin position="214"/>
        <end position="240"/>
    </location>
</feature>
<dbReference type="InterPro" id="IPR020846">
    <property type="entry name" value="MFS_dom"/>
</dbReference>
<accession>A0A370HZY5</accession>
<evidence type="ECO:0000259" key="6">
    <source>
        <dbReference type="PROSITE" id="PS50850"/>
    </source>
</evidence>
<dbReference type="SUPFAM" id="SSF103473">
    <property type="entry name" value="MFS general substrate transporter"/>
    <property type="match status" value="2"/>
</dbReference>
<keyword evidence="3 5" id="KW-1133">Transmembrane helix</keyword>
<feature type="transmembrane region" description="Helical" evidence="5">
    <location>
        <begin position="343"/>
        <end position="367"/>
    </location>
</feature>
<dbReference type="InterPro" id="IPR011701">
    <property type="entry name" value="MFS"/>
</dbReference>
<feature type="domain" description="Major facilitator superfamily (MFS) profile" evidence="6">
    <location>
        <begin position="215"/>
        <end position="407"/>
    </location>
</feature>
<feature type="transmembrane region" description="Helical" evidence="5">
    <location>
        <begin position="306"/>
        <end position="331"/>
    </location>
</feature>
<evidence type="ECO:0000256" key="4">
    <source>
        <dbReference type="ARBA" id="ARBA00023136"/>
    </source>
</evidence>
<comment type="subcellular location">
    <subcellularLocation>
        <location evidence="1">Cell membrane</location>
        <topology evidence="1">Multi-pass membrane protein</topology>
    </subcellularLocation>
</comment>
<comment type="caution">
    <text evidence="7">The sequence shown here is derived from an EMBL/GenBank/DDBJ whole genome shotgun (WGS) entry which is preliminary data.</text>
</comment>
<evidence type="ECO:0000256" key="3">
    <source>
        <dbReference type="ARBA" id="ARBA00022989"/>
    </source>
</evidence>